<evidence type="ECO:0000313" key="2">
    <source>
        <dbReference type="EMBL" id="VDI29272.1"/>
    </source>
</evidence>
<dbReference type="PROSITE" id="PS50053">
    <property type="entry name" value="UBIQUITIN_2"/>
    <property type="match status" value="1"/>
</dbReference>
<keyword evidence="3" id="KW-1185">Reference proteome</keyword>
<organism evidence="2 3">
    <name type="scientific">Mytilus galloprovincialis</name>
    <name type="common">Mediterranean mussel</name>
    <dbReference type="NCBI Taxonomy" id="29158"/>
    <lineage>
        <taxon>Eukaryota</taxon>
        <taxon>Metazoa</taxon>
        <taxon>Spiralia</taxon>
        <taxon>Lophotrochozoa</taxon>
        <taxon>Mollusca</taxon>
        <taxon>Bivalvia</taxon>
        <taxon>Autobranchia</taxon>
        <taxon>Pteriomorphia</taxon>
        <taxon>Mytilida</taxon>
        <taxon>Mytiloidea</taxon>
        <taxon>Mytilidae</taxon>
        <taxon>Mytilinae</taxon>
        <taxon>Mytilus</taxon>
    </lineage>
</organism>
<protein>
    <recommendedName>
        <fullName evidence="1">Ubiquitin-like domain-containing protein</fullName>
    </recommendedName>
</protein>
<proteinExistence type="predicted"/>
<sequence length="192" mass="22044">DATDRELTDLMQEMEVMKLIGCHENIINFLGCCTQNVPQEIYIKTLTGKTIPVHIDSSSTIFDLKNAIQDIEGIPTDQQRLIYVGLQLSDDCTLDDYGITAGATLHIVLRLRGGGCDPEQWIEIGSEKYGDIMMNLVDLQQFDGPWKYSEDLVKFLGTNEENLKKFDSFKSYKVFIFYYPFYRMLKLINCKN</sequence>
<dbReference type="InterPro" id="IPR029071">
    <property type="entry name" value="Ubiquitin-like_domsf"/>
</dbReference>
<dbReference type="AlphaFoldDB" id="A0A8B6E6A1"/>
<accession>A0A8B6E6A1</accession>
<name>A0A8B6E6A1_MYTGA</name>
<dbReference type="PROSITE" id="PS00299">
    <property type="entry name" value="UBIQUITIN_1"/>
    <property type="match status" value="1"/>
</dbReference>
<dbReference type="Gene3D" id="3.30.200.20">
    <property type="entry name" value="Phosphorylase Kinase, domain 1"/>
    <property type="match status" value="1"/>
</dbReference>
<dbReference type="SMART" id="SM00213">
    <property type="entry name" value="UBQ"/>
    <property type="match status" value="1"/>
</dbReference>
<dbReference type="FunFam" id="3.10.20.90:FF:000211">
    <property type="entry name" value="Polyubiquitin 9"/>
    <property type="match status" value="1"/>
</dbReference>
<dbReference type="EMBL" id="UYJE01004581">
    <property type="protein sequence ID" value="VDI29272.1"/>
    <property type="molecule type" value="Genomic_DNA"/>
</dbReference>
<dbReference type="Pfam" id="PF00240">
    <property type="entry name" value="ubiquitin"/>
    <property type="match status" value="1"/>
</dbReference>
<dbReference type="InterPro" id="IPR000626">
    <property type="entry name" value="Ubiquitin-like_dom"/>
</dbReference>
<dbReference type="InterPro" id="IPR050158">
    <property type="entry name" value="Ubiquitin_ubiquitin-like"/>
</dbReference>
<dbReference type="PRINTS" id="PR00348">
    <property type="entry name" value="UBIQUITIN"/>
</dbReference>
<comment type="caution">
    <text evidence="2">The sequence shown here is derived from an EMBL/GenBank/DDBJ whole genome shotgun (WGS) entry which is preliminary data.</text>
</comment>
<reference evidence="2" key="1">
    <citation type="submission" date="2018-11" db="EMBL/GenBank/DDBJ databases">
        <authorList>
            <person name="Alioto T."/>
            <person name="Alioto T."/>
        </authorList>
    </citation>
    <scope>NUCLEOTIDE SEQUENCE</scope>
</reference>
<gene>
    <name evidence="2" type="ORF">MGAL_10B047587</name>
</gene>
<evidence type="ECO:0000313" key="3">
    <source>
        <dbReference type="Proteomes" id="UP000596742"/>
    </source>
</evidence>
<dbReference type="PANTHER" id="PTHR10666">
    <property type="entry name" value="UBIQUITIN"/>
    <property type="match status" value="1"/>
</dbReference>
<dbReference type="OrthoDB" id="756206at2759"/>
<feature type="non-terminal residue" evidence="2">
    <location>
        <position position="1"/>
    </location>
</feature>
<dbReference type="Proteomes" id="UP000596742">
    <property type="component" value="Unassembled WGS sequence"/>
</dbReference>
<feature type="domain" description="Ubiquitin-like" evidence="1">
    <location>
        <begin position="39"/>
        <end position="114"/>
    </location>
</feature>
<dbReference type="InterPro" id="IPR019954">
    <property type="entry name" value="Ubiquitin_CS"/>
</dbReference>
<evidence type="ECO:0000259" key="1">
    <source>
        <dbReference type="PROSITE" id="PS50053"/>
    </source>
</evidence>
<dbReference type="InterPro" id="IPR019956">
    <property type="entry name" value="Ubiquitin_dom"/>
</dbReference>
<dbReference type="Gene3D" id="3.10.20.90">
    <property type="entry name" value="Phosphatidylinositol 3-kinase Catalytic Subunit, Chain A, domain 1"/>
    <property type="match status" value="1"/>
</dbReference>
<dbReference type="SUPFAM" id="SSF54236">
    <property type="entry name" value="Ubiquitin-like"/>
    <property type="match status" value="1"/>
</dbReference>